<protein>
    <submittedName>
        <fullName evidence="1">Uncharacterized protein</fullName>
    </submittedName>
</protein>
<dbReference type="AlphaFoldDB" id="A0A554LMS7"/>
<evidence type="ECO:0000313" key="2">
    <source>
        <dbReference type="Proteomes" id="UP000315589"/>
    </source>
</evidence>
<accession>A0A554LMS7</accession>
<evidence type="ECO:0000313" key="1">
    <source>
        <dbReference type="EMBL" id="TSC94195.1"/>
    </source>
</evidence>
<proteinExistence type="predicted"/>
<name>A0A554LMS7_9BACT</name>
<organism evidence="1 2">
    <name type="scientific">Candidatus Berkelbacteria bacterium Licking1014_85</name>
    <dbReference type="NCBI Taxonomy" id="2017148"/>
    <lineage>
        <taxon>Bacteria</taxon>
        <taxon>Candidatus Berkelbacteria</taxon>
    </lineage>
</organism>
<reference evidence="1 2" key="1">
    <citation type="submission" date="2017-07" db="EMBL/GenBank/DDBJ databases">
        <title>Mechanisms for carbon and nitrogen cycling indicate functional differentiation within the Candidate Phyla Radiation.</title>
        <authorList>
            <person name="Danczak R.E."/>
            <person name="Johnston M.D."/>
            <person name="Kenah C."/>
            <person name="Slattery M."/>
            <person name="Wrighton K.C."/>
            <person name="Wilkins M.J."/>
        </authorList>
    </citation>
    <scope>NUCLEOTIDE SEQUENCE [LARGE SCALE GENOMIC DNA]</scope>
    <source>
        <strain evidence="1">Licking1014_85</strain>
    </source>
</reference>
<gene>
    <name evidence="1" type="ORF">CEN91_16</name>
</gene>
<comment type="caution">
    <text evidence="1">The sequence shown here is derived from an EMBL/GenBank/DDBJ whole genome shotgun (WGS) entry which is preliminary data.</text>
</comment>
<dbReference type="EMBL" id="VMGI01000001">
    <property type="protein sequence ID" value="TSC94195.1"/>
    <property type="molecule type" value="Genomic_DNA"/>
</dbReference>
<sequence>MLVSVCPQFWKDLKKIKSPLASFNLPIDETGLLNDYDKLQSTKLTTSITDLILNVLNLKIIDQHSDKYSKQQFLQHGWEIRKMRFAIDNRGKSGGLRIVFCVSDNCILLVLIKHKKNCENEKELEKEIMLRIKNYISY</sequence>
<dbReference type="Proteomes" id="UP000315589">
    <property type="component" value="Unassembled WGS sequence"/>
</dbReference>